<name>A0A2U2EKQ2_9FIRM</name>
<comment type="caution">
    <text evidence="1">The sequence shown here is derived from an EMBL/GenBank/DDBJ whole genome shotgun (WGS) entry which is preliminary data.</text>
</comment>
<gene>
    <name evidence="1" type="ORF">LD38_00300</name>
</gene>
<dbReference type="Proteomes" id="UP000245905">
    <property type="component" value="Unassembled WGS sequence"/>
</dbReference>
<organism evidence="1 2">
    <name type="scientific">Agathobacter rectalis</name>
    <dbReference type="NCBI Taxonomy" id="39491"/>
    <lineage>
        <taxon>Bacteria</taxon>
        <taxon>Bacillati</taxon>
        <taxon>Bacillota</taxon>
        <taxon>Clostridia</taxon>
        <taxon>Lachnospirales</taxon>
        <taxon>Lachnospiraceae</taxon>
        <taxon>Agathobacter</taxon>
    </lineage>
</organism>
<proteinExistence type="predicted"/>
<accession>A0A2U2EKQ2</accession>
<dbReference type="EMBL" id="JRFS01000001">
    <property type="protein sequence ID" value="PWE85094.1"/>
    <property type="molecule type" value="Genomic_DNA"/>
</dbReference>
<evidence type="ECO:0000313" key="2">
    <source>
        <dbReference type="Proteomes" id="UP000245905"/>
    </source>
</evidence>
<sequence length="102" mass="11391">MFEVNGKQYDFKFNTERISIIEAAAKTAIMGEYSNTNGLFSLKTMNSMFQLAAKEVGSDKFLGQTEGAKLFEDALKERGYATIAVEIQSALMRDTPFLFQAN</sequence>
<reference evidence="1 2" key="1">
    <citation type="submission" date="2014-09" db="EMBL/GenBank/DDBJ databases">
        <title>Butyrate-producing bacteria isolated from human gut.</title>
        <authorList>
            <person name="Zhang Q."/>
            <person name="Zhao L."/>
        </authorList>
    </citation>
    <scope>NUCLEOTIDE SEQUENCE [LARGE SCALE GENOMIC DNA]</scope>
    <source>
        <strain evidence="1 2">R22</strain>
    </source>
</reference>
<protein>
    <submittedName>
        <fullName evidence="1">Uncharacterized protein</fullName>
    </submittedName>
</protein>
<evidence type="ECO:0000313" key="1">
    <source>
        <dbReference type="EMBL" id="PWE85094.1"/>
    </source>
</evidence>
<dbReference type="RefSeq" id="WP_109256933.1">
    <property type="nucleotide sequence ID" value="NZ_JRFS01000001.1"/>
</dbReference>
<dbReference type="AlphaFoldDB" id="A0A2U2EKQ2"/>